<dbReference type="InterPro" id="IPR018060">
    <property type="entry name" value="HTH_AraC"/>
</dbReference>
<evidence type="ECO:0000313" key="5">
    <source>
        <dbReference type="EMBL" id="REC62896.1"/>
    </source>
</evidence>
<comment type="caution">
    <text evidence="5">The sequence shown here is derived from an EMBL/GenBank/DDBJ whole genome shotgun (WGS) entry which is preliminary data.</text>
</comment>
<feature type="domain" description="HTH araC/xylS-type" evidence="4">
    <location>
        <begin position="1"/>
        <end position="39"/>
    </location>
</feature>
<protein>
    <recommendedName>
        <fullName evidence="4">HTH araC/xylS-type domain-containing protein</fullName>
    </recommendedName>
</protein>
<evidence type="ECO:0000313" key="6">
    <source>
        <dbReference type="Proteomes" id="UP000256686"/>
    </source>
</evidence>
<dbReference type="Proteomes" id="UP000256686">
    <property type="component" value="Unassembled WGS sequence"/>
</dbReference>
<keyword evidence="6" id="KW-1185">Reference proteome</keyword>
<dbReference type="Gene3D" id="1.10.10.60">
    <property type="entry name" value="Homeodomain-like"/>
    <property type="match status" value="1"/>
</dbReference>
<reference evidence="6" key="1">
    <citation type="submission" date="2018-06" db="EMBL/GenBank/DDBJ databases">
        <authorList>
            <person name="Lum Nde A."/>
            <person name="Hugo C."/>
        </authorList>
    </citation>
    <scope>NUCLEOTIDE SEQUENCE [LARGE SCALE GENOMIC DNA]</scope>
    <source>
        <strain evidence="6">1_F178</strain>
    </source>
</reference>
<dbReference type="PROSITE" id="PS01124">
    <property type="entry name" value="HTH_ARAC_FAMILY_2"/>
    <property type="match status" value="1"/>
</dbReference>
<dbReference type="PANTHER" id="PTHR43280">
    <property type="entry name" value="ARAC-FAMILY TRANSCRIPTIONAL REGULATOR"/>
    <property type="match status" value="1"/>
</dbReference>
<dbReference type="GO" id="GO:0043565">
    <property type="term" value="F:sequence-specific DNA binding"/>
    <property type="evidence" value="ECO:0007669"/>
    <property type="project" value="InterPro"/>
</dbReference>
<evidence type="ECO:0000256" key="2">
    <source>
        <dbReference type="ARBA" id="ARBA00023125"/>
    </source>
</evidence>
<dbReference type="PANTHER" id="PTHR43280:SF2">
    <property type="entry name" value="HTH-TYPE TRANSCRIPTIONAL REGULATOR EXSA"/>
    <property type="match status" value="1"/>
</dbReference>
<keyword evidence="2" id="KW-0238">DNA-binding</keyword>
<dbReference type="InterPro" id="IPR009057">
    <property type="entry name" value="Homeodomain-like_sf"/>
</dbReference>
<dbReference type="InterPro" id="IPR020449">
    <property type="entry name" value="Tscrpt_reg_AraC-type_HTH"/>
</dbReference>
<keyword evidence="1" id="KW-0805">Transcription regulation</keyword>
<dbReference type="Pfam" id="PF12833">
    <property type="entry name" value="HTH_18"/>
    <property type="match status" value="1"/>
</dbReference>
<dbReference type="PRINTS" id="PR00032">
    <property type="entry name" value="HTHARAC"/>
</dbReference>
<dbReference type="RefSeq" id="WP_115970384.1">
    <property type="nucleotide sequence ID" value="NZ_QNVT01000006.1"/>
</dbReference>
<evidence type="ECO:0000256" key="1">
    <source>
        <dbReference type="ARBA" id="ARBA00023015"/>
    </source>
</evidence>
<organism evidence="5 6">
    <name type="scientific">Chryseobacterium pennae</name>
    <dbReference type="NCBI Taxonomy" id="2258962"/>
    <lineage>
        <taxon>Bacteria</taxon>
        <taxon>Pseudomonadati</taxon>
        <taxon>Bacteroidota</taxon>
        <taxon>Flavobacteriia</taxon>
        <taxon>Flavobacteriales</taxon>
        <taxon>Weeksellaceae</taxon>
        <taxon>Chryseobacterium group</taxon>
        <taxon>Chryseobacterium</taxon>
    </lineage>
</organism>
<accession>A0A3D9CBC2</accession>
<keyword evidence="3" id="KW-0804">Transcription</keyword>
<dbReference type="GO" id="GO:0003700">
    <property type="term" value="F:DNA-binding transcription factor activity"/>
    <property type="evidence" value="ECO:0007669"/>
    <property type="project" value="InterPro"/>
</dbReference>
<gene>
    <name evidence="5" type="ORF">DRF65_08745</name>
</gene>
<dbReference type="AlphaFoldDB" id="A0A3D9CBC2"/>
<dbReference type="SUPFAM" id="SSF46689">
    <property type="entry name" value="Homeodomain-like"/>
    <property type="match status" value="1"/>
</dbReference>
<evidence type="ECO:0000259" key="4">
    <source>
        <dbReference type="PROSITE" id="PS01124"/>
    </source>
</evidence>
<name>A0A3D9CBC2_9FLAO</name>
<sequence>MARRNRIGIAFESGFNSKTAFNTIFKKMTGMTPSEFRKEQSN</sequence>
<proteinExistence type="predicted"/>
<evidence type="ECO:0000256" key="3">
    <source>
        <dbReference type="ARBA" id="ARBA00023163"/>
    </source>
</evidence>
<dbReference type="EMBL" id="QNVT01000006">
    <property type="protein sequence ID" value="REC62896.1"/>
    <property type="molecule type" value="Genomic_DNA"/>
</dbReference>